<accession>A0A345E3F9</accession>
<keyword evidence="4" id="KW-0274">FAD</keyword>
<reference evidence="7 8" key="1">
    <citation type="submission" date="2018-07" db="EMBL/GenBank/DDBJ databases">
        <title>Genome sequences of Haloplanus sp. CBA1113.</title>
        <authorList>
            <person name="Kim Y.B."/>
            <person name="Roh S.W."/>
        </authorList>
    </citation>
    <scope>NUCLEOTIDE SEQUENCE [LARGE SCALE GENOMIC DNA]</scope>
    <source>
        <strain evidence="7 8">CBA1113</strain>
    </source>
</reference>
<dbReference type="RefSeq" id="WP_114585868.1">
    <property type="nucleotide sequence ID" value="NZ_CP031150.1"/>
</dbReference>
<dbReference type="InterPro" id="IPR016169">
    <property type="entry name" value="FAD-bd_PCMH_sub2"/>
</dbReference>
<dbReference type="KEGG" id="haj:DU500_10000"/>
<name>A0A345E3F9_9EURY</name>
<evidence type="ECO:0000256" key="2">
    <source>
        <dbReference type="ARBA" id="ARBA00005466"/>
    </source>
</evidence>
<dbReference type="InterPro" id="IPR036318">
    <property type="entry name" value="FAD-bd_PCMH-like_sf"/>
</dbReference>
<comment type="similarity">
    <text evidence="2">Belongs to the oxygen-dependent FAD-linked oxidoreductase family.</text>
</comment>
<organism evidence="7 8">
    <name type="scientific">Haloplanus rubicundus</name>
    <dbReference type="NCBI Taxonomy" id="1547898"/>
    <lineage>
        <taxon>Archaea</taxon>
        <taxon>Methanobacteriati</taxon>
        <taxon>Methanobacteriota</taxon>
        <taxon>Stenosarchaea group</taxon>
        <taxon>Halobacteria</taxon>
        <taxon>Halobacteriales</taxon>
        <taxon>Haloferacaceae</taxon>
        <taxon>Haloplanus</taxon>
    </lineage>
</organism>
<dbReference type="PROSITE" id="PS51387">
    <property type="entry name" value="FAD_PCMH"/>
    <property type="match status" value="1"/>
</dbReference>
<dbReference type="Pfam" id="PF08031">
    <property type="entry name" value="BBE"/>
    <property type="match status" value="1"/>
</dbReference>
<proteinExistence type="inferred from homology"/>
<dbReference type="EMBL" id="CP031150">
    <property type="protein sequence ID" value="AXG06731.1"/>
    <property type="molecule type" value="Genomic_DNA"/>
</dbReference>
<dbReference type="GeneID" id="37283719"/>
<dbReference type="Proteomes" id="UP000253273">
    <property type="component" value="Chromosome"/>
</dbReference>
<dbReference type="InterPro" id="IPR006094">
    <property type="entry name" value="Oxid_FAD_bind_N"/>
</dbReference>
<dbReference type="InterPro" id="IPR016164">
    <property type="entry name" value="FAD-linked_Oxase-like_C"/>
</dbReference>
<dbReference type="SUPFAM" id="SSF55103">
    <property type="entry name" value="FAD-linked oxidases, C-terminal domain"/>
    <property type="match status" value="1"/>
</dbReference>
<dbReference type="Gene3D" id="3.40.462.20">
    <property type="match status" value="1"/>
</dbReference>
<dbReference type="PROSITE" id="PS00862">
    <property type="entry name" value="OX2_COVAL_FAD"/>
    <property type="match status" value="1"/>
</dbReference>
<evidence type="ECO:0000256" key="1">
    <source>
        <dbReference type="ARBA" id="ARBA00001974"/>
    </source>
</evidence>
<gene>
    <name evidence="7" type="ORF">DU500_10000</name>
</gene>
<dbReference type="OrthoDB" id="213514at2157"/>
<evidence type="ECO:0000259" key="6">
    <source>
        <dbReference type="PROSITE" id="PS51387"/>
    </source>
</evidence>
<dbReference type="InterPro" id="IPR016166">
    <property type="entry name" value="FAD-bd_PCMH"/>
</dbReference>
<dbReference type="Gene3D" id="3.30.465.10">
    <property type="match status" value="1"/>
</dbReference>
<evidence type="ECO:0000256" key="3">
    <source>
        <dbReference type="ARBA" id="ARBA00022630"/>
    </source>
</evidence>
<dbReference type="GO" id="GO:0016491">
    <property type="term" value="F:oxidoreductase activity"/>
    <property type="evidence" value="ECO:0007669"/>
    <property type="project" value="UniProtKB-KW"/>
</dbReference>
<dbReference type="Gene3D" id="3.30.43.10">
    <property type="entry name" value="Uridine Diphospho-n-acetylenolpyruvylglucosamine Reductase, domain 2"/>
    <property type="match status" value="1"/>
</dbReference>
<evidence type="ECO:0000256" key="5">
    <source>
        <dbReference type="ARBA" id="ARBA00023002"/>
    </source>
</evidence>
<evidence type="ECO:0000313" key="7">
    <source>
        <dbReference type="EMBL" id="AXG06731.1"/>
    </source>
</evidence>
<feature type="domain" description="FAD-binding PCMH-type" evidence="6">
    <location>
        <begin position="41"/>
        <end position="211"/>
    </location>
</feature>
<keyword evidence="5" id="KW-0560">Oxidoreductase</keyword>
<evidence type="ECO:0000256" key="4">
    <source>
        <dbReference type="ARBA" id="ARBA00022827"/>
    </source>
</evidence>
<keyword evidence="8" id="KW-1185">Reference proteome</keyword>
<dbReference type="InterPro" id="IPR016167">
    <property type="entry name" value="FAD-bd_PCMH_sub1"/>
</dbReference>
<comment type="cofactor">
    <cofactor evidence="1">
        <name>FAD</name>
        <dbReference type="ChEBI" id="CHEBI:57692"/>
    </cofactor>
</comment>
<dbReference type="PANTHER" id="PTHR42973">
    <property type="entry name" value="BINDING OXIDOREDUCTASE, PUTATIVE (AFU_ORTHOLOGUE AFUA_1G17690)-RELATED"/>
    <property type="match status" value="1"/>
</dbReference>
<keyword evidence="3" id="KW-0285">Flavoprotein</keyword>
<dbReference type="InterPro" id="IPR012951">
    <property type="entry name" value="BBE"/>
</dbReference>
<dbReference type="SUPFAM" id="SSF56176">
    <property type="entry name" value="FAD-binding/transporter-associated domain-like"/>
    <property type="match status" value="1"/>
</dbReference>
<evidence type="ECO:0000313" key="8">
    <source>
        <dbReference type="Proteomes" id="UP000253273"/>
    </source>
</evidence>
<dbReference type="PANTHER" id="PTHR42973:SF39">
    <property type="entry name" value="FAD-BINDING PCMH-TYPE DOMAIN-CONTAINING PROTEIN"/>
    <property type="match status" value="1"/>
</dbReference>
<dbReference type="AlphaFoldDB" id="A0A345E3F9"/>
<dbReference type="InterPro" id="IPR006093">
    <property type="entry name" value="Oxy_OxRdtase_FAD_BS"/>
</dbReference>
<sequence>MGTASQLDDATVESLRERLHGAVLQPDDDGYDEARSVWNAMIDTKPAVVARCTGAADVMTAVDVAREHGVPLAVKGGGHNVAGTALCEGLVIDLAPMDWIRVDPAARTARVGAGATWGDVDHETQAFGLATTGGIVTSTGVAGLTLGGGLGYLARKFGLAHDNLRSVDVVTAAGELVHASADERSDLFWAMRGGGGNFGVATAFEFDLHELGPEILSVRLLYPYEAVPETLQFYEEFMSDAPNEVGCYAAILRGSPEYGLPEPLHGETLLAFRGLYAGDVAEARAAFQPLRDFGDPIADLTETMPYTVYQAQADELYCEGHRNYWKSNFYDEISEGFVETLMNHVESIPSPYSSMFFEWMEGAIAEADATAFPHRDRTFSFTVAPKWTDSERDEEHLTWAREFHEALKPYAADGVYVNYMDDDEDDRVRAAYGDTYDRLVELKDEWDPDNLFSTNQNVEPTV</sequence>
<dbReference type="GO" id="GO:0071949">
    <property type="term" value="F:FAD binding"/>
    <property type="evidence" value="ECO:0007669"/>
    <property type="project" value="InterPro"/>
</dbReference>
<dbReference type="Pfam" id="PF01565">
    <property type="entry name" value="FAD_binding_4"/>
    <property type="match status" value="1"/>
</dbReference>
<dbReference type="InterPro" id="IPR050416">
    <property type="entry name" value="FAD-linked_Oxidoreductase"/>
</dbReference>
<protein>
    <submittedName>
        <fullName evidence="7">FAD-binding oxidoreductase</fullName>
    </submittedName>
</protein>